<dbReference type="AlphaFoldDB" id="A0A1H6QWW5"/>
<evidence type="ECO:0000256" key="1">
    <source>
        <dbReference type="ARBA" id="ARBA00008779"/>
    </source>
</evidence>
<organism evidence="6 7">
    <name type="scientific">Dyadobacter koreensis</name>
    <dbReference type="NCBI Taxonomy" id="408657"/>
    <lineage>
        <taxon>Bacteria</taxon>
        <taxon>Pseudomonadati</taxon>
        <taxon>Bacteroidota</taxon>
        <taxon>Cytophagia</taxon>
        <taxon>Cytophagales</taxon>
        <taxon>Spirosomataceae</taxon>
        <taxon>Dyadobacter</taxon>
    </lineage>
</organism>
<dbReference type="InterPro" id="IPR017850">
    <property type="entry name" value="Alkaline_phosphatase_core_sf"/>
</dbReference>
<dbReference type="RefSeq" id="WP_090332141.1">
    <property type="nucleotide sequence ID" value="NZ_FNXY01000001.1"/>
</dbReference>
<dbReference type="EMBL" id="FNXY01000001">
    <property type="protein sequence ID" value="SEI44687.1"/>
    <property type="molecule type" value="Genomic_DNA"/>
</dbReference>
<sequence length="548" mass="61849">MKTTTQLFKIFAFTLIVAWPAFSQKKKIKEVTAATKPNIVLILADDLGFSDIGSYGSEIQTPNLDKLAHEGFRLRQFYNNAICAPTRASLLSGQYQHTAGMGYFNINLGTPAYQGYLSKQTVSLAEVLKDAGYSTLLSGKWHVGDDSTTQWPRKRGFQHSYGNIGGASDYFVIKQLPKNKRSFFVKDDKIVHPDDEDNFYYTDEITKNAIGFLKDQREEKKPFFLYLAYTSPHWPLQALPQDIKKYEGKYDIGWDSLRILRFKRQQELNILGKDQKISVKNSDLPAWNSLTYDEQKLWARKMEVYAAQVDNLDQNIGRVVEHLRESGQLDNTIILFISDNGAAGEDVAHGFGGRAARNWGPVGTAGSYDSYTRNWAYASNTPLKSFKGFQYEGGISSPFIARFPSKITAGGLVDGTAHLIDIAPTLYELAGAKYPQNYNGNIIKPLAGESLVPLLFGKDWSRAKPIFWERAGNKAVRKGKWKLVSVRNDRWELYDIESDRGETNNIIAQNQQIADELKTLYDAWAKSVEVEDWKEIGKGKGFEPSFNP</sequence>
<evidence type="ECO:0000313" key="6">
    <source>
        <dbReference type="EMBL" id="SEI44687.1"/>
    </source>
</evidence>
<keyword evidence="3" id="KW-0378">Hydrolase</keyword>
<dbReference type="PANTHER" id="PTHR42693:SF53">
    <property type="entry name" value="ENDO-4-O-SULFATASE"/>
    <property type="match status" value="1"/>
</dbReference>
<keyword evidence="7" id="KW-1185">Reference proteome</keyword>
<protein>
    <submittedName>
        <fullName evidence="6">Arylsulfatase</fullName>
    </submittedName>
</protein>
<dbReference type="PROSITE" id="PS00149">
    <property type="entry name" value="SULFATASE_2"/>
    <property type="match status" value="1"/>
</dbReference>
<dbReference type="SUPFAM" id="SSF53649">
    <property type="entry name" value="Alkaline phosphatase-like"/>
    <property type="match status" value="1"/>
</dbReference>
<dbReference type="InterPro" id="IPR000917">
    <property type="entry name" value="Sulfatase_N"/>
</dbReference>
<dbReference type="CDD" id="cd16025">
    <property type="entry name" value="PAS_like"/>
    <property type="match status" value="1"/>
</dbReference>
<accession>A0A1H6QWW5</accession>
<dbReference type="STRING" id="408657.SAMN04487995_0803"/>
<evidence type="ECO:0000256" key="3">
    <source>
        <dbReference type="ARBA" id="ARBA00022801"/>
    </source>
</evidence>
<name>A0A1H6QWW5_9BACT</name>
<dbReference type="Proteomes" id="UP000199532">
    <property type="component" value="Unassembled WGS sequence"/>
</dbReference>
<keyword evidence="4" id="KW-0106">Calcium</keyword>
<dbReference type="OrthoDB" id="9764377at2"/>
<feature type="domain" description="Sulfatase N-terminal" evidence="5">
    <location>
        <begin position="37"/>
        <end position="432"/>
    </location>
</feature>
<evidence type="ECO:0000256" key="2">
    <source>
        <dbReference type="ARBA" id="ARBA00022723"/>
    </source>
</evidence>
<evidence type="ECO:0000256" key="4">
    <source>
        <dbReference type="ARBA" id="ARBA00022837"/>
    </source>
</evidence>
<keyword evidence="2" id="KW-0479">Metal-binding</keyword>
<dbReference type="Pfam" id="PF00884">
    <property type="entry name" value="Sulfatase"/>
    <property type="match status" value="1"/>
</dbReference>
<dbReference type="Gene3D" id="3.30.1120.10">
    <property type="match status" value="1"/>
</dbReference>
<dbReference type="Gene3D" id="3.40.720.10">
    <property type="entry name" value="Alkaline Phosphatase, subunit A"/>
    <property type="match status" value="1"/>
</dbReference>
<comment type="similarity">
    <text evidence="1">Belongs to the sulfatase family.</text>
</comment>
<proteinExistence type="inferred from homology"/>
<evidence type="ECO:0000259" key="5">
    <source>
        <dbReference type="Pfam" id="PF00884"/>
    </source>
</evidence>
<reference evidence="6 7" key="1">
    <citation type="submission" date="2016-10" db="EMBL/GenBank/DDBJ databases">
        <authorList>
            <person name="de Groot N.N."/>
        </authorList>
    </citation>
    <scope>NUCLEOTIDE SEQUENCE [LARGE SCALE GENOMIC DNA]</scope>
    <source>
        <strain evidence="6 7">DSM 19938</strain>
    </source>
</reference>
<dbReference type="GO" id="GO:0004065">
    <property type="term" value="F:arylsulfatase activity"/>
    <property type="evidence" value="ECO:0007669"/>
    <property type="project" value="TreeGrafter"/>
</dbReference>
<dbReference type="GO" id="GO:0046872">
    <property type="term" value="F:metal ion binding"/>
    <property type="evidence" value="ECO:0007669"/>
    <property type="project" value="UniProtKB-KW"/>
</dbReference>
<dbReference type="InterPro" id="IPR024607">
    <property type="entry name" value="Sulfatase_CS"/>
</dbReference>
<dbReference type="PANTHER" id="PTHR42693">
    <property type="entry name" value="ARYLSULFATASE FAMILY MEMBER"/>
    <property type="match status" value="1"/>
</dbReference>
<dbReference type="InterPro" id="IPR050738">
    <property type="entry name" value="Sulfatase"/>
</dbReference>
<gene>
    <name evidence="6" type="ORF">SAMN04487995_0803</name>
</gene>
<evidence type="ECO:0000313" key="7">
    <source>
        <dbReference type="Proteomes" id="UP000199532"/>
    </source>
</evidence>